<dbReference type="InterPro" id="IPR001387">
    <property type="entry name" value="Cro/C1-type_HTH"/>
</dbReference>
<dbReference type="GO" id="GO:0003677">
    <property type="term" value="F:DNA binding"/>
    <property type="evidence" value="ECO:0007669"/>
    <property type="project" value="InterPro"/>
</dbReference>
<dbReference type="SUPFAM" id="SSF47413">
    <property type="entry name" value="lambda repressor-like DNA-binding domains"/>
    <property type="match status" value="1"/>
</dbReference>
<feature type="domain" description="HTH cro/C1-type" evidence="1">
    <location>
        <begin position="4"/>
        <end position="55"/>
    </location>
</feature>
<dbReference type="EMBL" id="QSTI01000015">
    <property type="protein sequence ID" value="RGM47931.1"/>
    <property type="molecule type" value="Genomic_DNA"/>
</dbReference>
<accession>A0A3E4X080</accession>
<gene>
    <name evidence="2" type="ORF">DXC13_09830</name>
</gene>
<dbReference type="AlphaFoldDB" id="A0A3E4X080"/>
<organism evidence="2 3">
    <name type="scientific">Agathobacter rectalis</name>
    <dbReference type="NCBI Taxonomy" id="39491"/>
    <lineage>
        <taxon>Bacteria</taxon>
        <taxon>Bacillati</taxon>
        <taxon>Bacillota</taxon>
        <taxon>Clostridia</taxon>
        <taxon>Lachnospirales</taxon>
        <taxon>Lachnospiraceae</taxon>
        <taxon>Agathobacter</taxon>
    </lineage>
</organism>
<sequence length="74" mass="8500">MDGRKKNDITQLILAEKIGISRKQLHNYERAKVKNPTCFVLSQIAMIFNIQQELLDRNDLELVERNGGNISDSN</sequence>
<dbReference type="PROSITE" id="PS50943">
    <property type="entry name" value="HTH_CROC1"/>
    <property type="match status" value="1"/>
</dbReference>
<comment type="caution">
    <text evidence="2">The sequence shown here is derived from an EMBL/GenBank/DDBJ whole genome shotgun (WGS) entry which is preliminary data.</text>
</comment>
<proteinExistence type="predicted"/>
<dbReference type="RefSeq" id="WP_117715164.1">
    <property type="nucleotide sequence ID" value="NZ_QRUX01000015.1"/>
</dbReference>
<dbReference type="Proteomes" id="UP000260717">
    <property type="component" value="Unassembled WGS sequence"/>
</dbReference>
<name>A0A3E4X080_9FIRM</name>
<dbReference type="InterPro" id="IPR010982">
    <property type="entry name" value="Lambda_DNA-bd_dom_sf"/>
</dbReference>
<evidence type="ECO:0000313" key="2">
    <source>
        <dbReference type="EMBL" id="RGM47931.1"/>
    </source>
</evidence>
<evidence type="ECO:0000259" key="1">
    <source>
        <dbReference type="PROSITE" id="PS50943"/>
    </source>
</evidence>
<evidence type="ECO:0000313" key="3">
    <source>
        <dbReference type="Proteomes" id="UP000260717"/>
    </source>
</evidence>
<dbReference type="CDD" id="cd00093">
    <property type="entry name" value="HTH_XRE"/>
    <property type="match status" value="1"/>
</dbReference>
<dbReference type="Gene3D" id="1.10.260.40">
    <property type="entry name" value="lambda repressor-like DNA-binding domains"/>
    <property type="match status" value="1"/>
</dbReference>
<dbReference type="Pfam" id="PF01381">
    <property type="entry name" value="HTH_3"/>
    <property type="match status" value="1"/>
</dbReference>
<protein>
    <submittedName>
        <fullName evidence="2">XRE family transcriptional regulator</fullName>
    </submittedName>
</protein>
<reference evidence="2 3" key="1">
    <citation type="submission" date="2018-08" db="EMBL/GenBank/DDBJ databases">
        <title>A genome reference for cultivated species of the human gut microbiota.</title>
        <authorList>
            <person name="Zou Y."/>
            <person name="Xue W."/>
            <person name="Luo G."/>
        </authorList>
    </citation>
    <scope>NUCLEOTIDE SEQUENCE [LARGE SCALE GENOMIC DNA]</scope>
    <source>
        <strain evidence="2 3">OM08-12AT</strain>
    </source>
</reference>